<dbReference type="InterPro" id="IPR000209">
    <property type="entry name" value="Peptidase_S8/S53_dom"/>
</dbReference>
<dbReference type="Pfam" id="PF00082">
    <property type="entry name" value="Peptidase_S8"/>
    <property type="match status" value="1"/>
</dbReference>
<dbReference type="PROSITE" id="PS00137">
    <property type="entry name" value="SUBTILASE_HIS"/>
    <property type="match status" value="1"/>
</dbReference>
<feature type="active site" description="Charge relay system" evidence="6">
    <location>
        <position position="557"/>
    </location>
</feature>
<keyword evidence="3 8" id="KW-0732">Signal</keyword>
<feature type="active site" description="Charge relay system" evidence="6">
    <location>
        <position position="230"/>
    </location>
</feature>
<feature type="active site" description="Charge relay system" evidence="6">
    <location>
        <position position="183"/>
    </location>
</feature>
<dbReference type="PANTHER" id="PTHR43806:SF66">
    <property type="entry name" value="SERIN ENDOPEPTIDASE"/>
    <property type="match status" value="1"/>
</dbReference>
<dbReference type="PROSITE" id="PS00138">
    <property type="entry name" value="SUBTILASE_SER"/>
    <property type="match status" value="1"/>
</dbReference>
<keyword evidence="4 6" id="KW-0378">Hydrolase</keyword>
<dbReference type="InterPro" id="IPR023828">
    <property type="entry name" value="Peptidase_S8_Ser-AS"/>
</dbReference>
<evidence type="ECO:0000256" key="1">
    <source>
        <dbReference type="ARBA" id="ARBA00011073"/>
    </source>
</evidence>
<dbReference type="PRINTS" id="PR00723">
    <property type="entry name" value="SUBTILISIN"/>
</dbReference>
<accession>A0ABR3EML8</accession>
<name>A0ABR3EML8_9AGAR</name>
<keyword evidence="2 6" id="KW-0645">Protease</keyword>
<evidence type="ECO:0000256" key="5">
    <source>
        <dbReference type="ARBA" id="ARBA00022825"/>
    </source>
</evidence>
<evidence type="ECO:0000259" key="10">
    <source>
        <dbReference type="Pfam" id="PF06280"/>
    </source>
</evidence>
<evidence type="ECO:0000256" key="2">
    <source>
        <dbReference type="ARBA" id="ARBA00022670"/>
    </source>
</evidence>
<evidence type="ECO:0000259" key="9">
    <source>
        <dbReference type="Pfam" id="PF00082"/>
    </source>
</evidence>
<dbReference type="InterPro" id="IPR015500">
    <property type="entry name" value="Peptidase_S8_subtilisin-rel"/>
</dbReference>
<dbReference type="InterPro" id="IPR010435">
    <property type="entry name" value="C5a/SBT2-like_Fn3"/>
</dbReference>
<evidence type="ECO:0000256" key="7">
    <source>
        <dbReference type="RuleBase" id="RU003355"/>
    </source>
</evidence>
<dbReference type="InterPro" id="IPR022398">
    <property type="entry name" value="Peptidase_S8_His-AS"/>
</dbReference>
<dbReference type="Gene3D" id="2.60.40.10">
    <property type="entry name" value="Immunoglobulins"/>
    <property type="match status" value="1"/>
</dbReference>
<dbReference type="Gene3D" id="3.50.30.30">
    <property type="match status" value="1"/>
</dbReference>
<dbReference type="Gene3D" id="3.40.50.200">
    <property type="entry name" value="Peptidase S8/S53 domain"/>
    <property type="match status" value="2"/>
</dbReference>
<protein>
    <submittedName>
        <fullName evidence="11">Uncharacterized protein</fullName>
    </submittedName>
</protein>
<proteinExistence type="inferred from homology"/>
<dbReference type="PROSITE" id="PS51257">
    <property type="entry name" value="PROKAR_LIPOPROTEIN"/>
    <property type="match status" value="1"/>
</dbReference>
<dbReference type="PROSITE" id="PS51892">
    <property type="entry name" value="SUBTILASE"/>
    <property type="match status" value="1"/>
</dbReference>
<organism evidence="11 12">
    <name type="scientific">Marasmius crinis-equi</name>
    <dbReference type="NCBI Taxonomy" id="585013"/>
    <lineage>
        <taxon>Eukaryota</taxon>
        <taxon>Fungi</taxon>
        <taxon>Dikarya</taxon>
        <taxon>Basidiomycota</taxon>
        <taxon>Agaricomycotina</taxon>
        <taxon>Agaricomycetes</taxon>
        <taxon>Agaricomycetidae</taxon>
        <taxon>Agaricales</taxon>
        <taxon>Marasmiineae</taxon>
        <taxon>Marasmiaceae</taxon>
        <taxon>Marasmius</taxon>
    </lineage>
</organism>
<dbReference type="Pfam" id="PF06280">
    <property type="entry name" value="fn3_5"/>
    <property type="match status" value="1"/>
</dbReference>
<feature type="chain" id="PRO_5046107993" evidence="8">
    <location>
        <begin position="29"/>
        <end position="899"/>
    </location>
</feature>
<evidence type="ECO:0000256" key="8">
    <source>
        <dbReference type="SAM" id="SignalP"/>
    </source>
</evidence>
<feature type="signal peptide" evidence="8">
    <location>
        <begin position="1"/>
        <end position="28"/>
    </location>
</feature>
<evidence type="ECO:0000313" key="12">
    <source>
        <dbReference type="Proteomes" id="UP001465976"/>
    </source>
</evidence>
<dbReference type="SUPFAM" id="SSF52743">
    <property type="entry name" value="Subtilisin-like"/>
    <property type="match status" value="1"/>
</dbReference>
<dbReference type="InterPro" id="IPR034187">
    <property type="entry name" value="Peptidases_S8_5"/>
</dbReference>
<reference evidence="11 12" key="1">
    <citation type="submission" date="2024-02" db="EMBL/GenBank/DDBJ databases">
        <title>A draft genome for the cacao thread blight pathogen Marasmius crinis-equi.</title>
        <authorList>
            <person name="Cohen S.P."/>
            <person name="Baruah I.K."/>
            <person name="Amoako-Attah I."/>
            <person name="Bukari Y."/>
            <person name="Meinhardt L.W."/>
            <person name="Bailey B.A."/>
        </authorList>
    </citation>
    <scope>NUCLEOTIDE SEQUENCE [LARGE SCALE GENOMIC DNA]</scope>
    <source>
        <strain evidence="11 12">GH-76</strain>
    </source>
</reference>
<dbReference type="PANTHER" id="PTHR43806">
    <property type="entry name" value="PEPTIDASE S8"/>
    <property type="match status" value="1"/>
</dbReference>
<dbReference type="Proteomes" id="UP001465976">
    <property type="component" value="Unassembled WGS sequence"/>
</dbReference>
<dbReference type="EMBL" id="JBAHYK010002964">
    <property type="protein sequence ID" value="KAL0564133.1"/>
    <property type="molecule type" value="Genomic_DNA"/>
</dbReference>
<dbReference type="CDD" id="cd07489">
    <property type="entry name" value="Peptidases_S8_5"/>
    <property type="match status" value="1"/>
</dbReference>
<evidence type="ECO:0000256" key="3">
    <source>
        <dbReference type="ARBA" id="ARBA00022729"/>
    </source>
</evidence>
<comment type="similarity">
    <text evidence="1 6 7">Belongs to the peptidase S8 family.</text>
</comment>
<dbReference type="InterPro" id="IPR013783">
    <property type="entry name" value="Ig-like_fold"/>
</dbReference>
<feature type="domain" description="C5a peptidase/Subtilisin-like protease SBT2-like Fn3-like" evidence="10">
    <location>
        <begin position="634"/>
        <end position="739"/>
    </location>
</feature>
<sequence>MGTRLNDMLNLLFALFMVVACTQPLVQASSKRYIIEMDDENSLFARDGASVHKRFYDTLNLEAIVYSVNREFHSPGLFVGMSLTLENPSDLLKLSSIPGVKSIRPSQIIQGPPYDPFQFPPRRSIYRSVCRPPEEDPNAAARFEGYAPAMNVSGTASSRQVSGIDKLHAQGITGNGIKIAVIDTGIDYNHPALGGGFGPGHKVVGGFDFVGDIDGEINPDDDPFDMCNGHGTHVAGTIAADPNNPFGVTGVAYSSTLSAYRIFGCGGQATDDRRDQPVILLAGMLRAVEDGNDILSMSLGEPGGWSSSTLDVVASRIAATGKIVVVAAGNQGADGAWFASSPSSGAGVLSVASLDSPVVPLQSAQVGGAEHDPIVYYDILPLTNRTNPIPIYVTSNNTADGEDACRPFGDETPNLGDFIVITRDSPKTSGCKRRTKLENIFDKGGKLVLFYENDGGFDSINARTEQVGDLSVSLIQRADGEFLVQQWIEGKDVTLTFPQRGGVVQFNDPKGGLISKFSSYGPSFDFQFKPSFAAPGGNILSTYPTAFGSYKILSGTSMATPFAAGAAALLLEAKGKSSEVARGAISIFETNSVGVPVSKDGNRLQTLSQQGAGLVNVFDAVQSTTIVSPGELILNDTANFKGEQTFTVKNTGSSSKSYTLKHVPAGTAITVNGSSIFPAPGPVPLSDASAGVVLSTSSFSLGAGESQTITATFSPPQGLNAENYPVYGGYIEVNTDGETHHVSYQGLAASLKDKKILDEGNSWSSFITLPAVVGNDGQQQTGPANFTMDPGSGAPLILWRFGFGTAKSEVNLVDASNGNSTDVVGTVYSDEYVRRDFLFLIQNATLSTGLFANGSRIPDGTYRLNIRALKVTGDPAKDEDWDSWFSPIMGLSSVNSSSN</sequence>
<gene>
    <name evidence="11" type="ORF">V5O48_017920</name>
</gene>
<dbReference type="InterPro" id="IPR036852">
    <property type="entry name" value="Peptidase_S8/S53_dom_sf"/>
</dbReference>
<dbReference type="InterPro" id="IPR050131">
    <property type="entry name" value="Peptidase_S8_subtilisin-like"/>
</dbReference>
<feature type="domain" description="Peptidase S8/S53" evidence="9">
    <location>
        <begin position="174"/>
        <end position="579"/>
    </location>
</feature>
<dbReference type="PROSITE" id="PS00136">
    <property type="entry name" value="SUBTILASE_ASP"/>
    <property type="match status" value="1"/>
</dbReference>
<dbReference type="InterPro" id="IPR023827">
    <property type="entry name" value="Peptidase_S8_Asp-AS"/>
</dbReference>
<evidence type="ECO:0000256" key="6">
    <source>
        <dbReference type="PROSITE-ProRule" id="PRU01240"/>
    </source>
</evidence>
<evidence type="ECO:0000256" key="4">
    <source>
        <dbReference type="ARBA" id="ARBA00022801"/>
    </source>
</evidence>
<comment type="caution">
    <text evidence="11">The sequence shown here is derived from an EMBL/GenBank/DDBJ whole genome shotgun (WGS) entry which is preliminary data.</text>
</comment>
<evidence type="ECO:0000313" key="11">
    <source>
        <dbReference type="EMBL" id="KAL0564133.1"/>
    </source>
</evidence>
<keyword evidence="12" id="KW-1185">Reference proteome</keyword>
<keyword evidence="5 6" id="KW-0720">Serine protease</keyword>